<keyword evidence="3" id="KW-1185">Reference proteome</keyword>
<protein>
    <submittedName>
        <fullName evidence="2">Jg22730 protein</fullName>
    </submittedName>
</protein>
<dbReference type="Proteomes" id="UP000838756">
    <property type="component" value="Unassembled WGS sequence"/>
</dbReference>
<feature type="non-terminal residue" evidence="2">
    <location>
        <position position="102"/>
    </location>
</feature>
<feature type="region of interest" description="Disordered" evidence="1">
    <location>
        <begin position="77"/>
        <end position="102"/>
    </location>
</feature>
<organism evidence="2 3">
    <name type="scientific">Pararge aegeria aegeria</name>
    <dbReference type="NCBI Taxonomy" id="348720"/>
    <lineage>
        <taxon>Eukaryota</taxon>
        <taxon>Metazoa</taxon>
        <taxon>Ecdysozoa</taxon>
        <taxon>Arthropoda</taxon>
        <taxon>Hexapoda</taxon>
        <taxon>Insecta</taxon>
        <taxon>Pterygota</taxon>
        <taxon>Neoptera</taxon>
        <taxon>Endopterygota</taxon>
        <taxon>Lepidoptera</taxon>
        <taxon>Glossata</taxon>
        <taxon>Ditrysia</taxon>
        <taxon>Papilionoidea</taxon>
        <taxon>Nymphalidae</taxon>
        <taxon>Satyrinae</taxon>
        <taxon>Satyrini</taxon>
        <taxon>Parargina</taxon>
        <taxon>Pararge</taxon>
    </lineage>
</organism>
<reference evidence="2" key="1">
    <citation type="submission" date="2022-03" db="EMBL/GenBank/DDBJ databases">
        <authorList>
            <person name="Lindestad O."/>
        </authorList>
    </citation>
    <scope>NUCLEOTIDE SEQUENCE</scope>
</reference>
<name>A0A8S4QPY5_9NEOP</name>
<evidence type="ECO:0000313" key="3">
    <source>
        <dbReference type="Proteomes" id="UP000838756"/>
    </source>
</evidence>
<proteinExistence type="predicted"/>
<accession>A0A8S4QPY5</accession>
<evidence type="ECO:0000256" key="1">
    <source>
        <dbReference type="SAM" id="MobiDB-lite"/>
    </source>
</evidence>
<evidence type="ECO:0000313" key="2">
    <source>
        <dbReference type="EMBL" id="CAH2216669.1"/>
    </source>
</evidence>
<gene>
    <name evidence="2" type="primary">jg22730</name>
    <name evidence="2" type="ORF">PAEG_LOCUS4635</name>
</gene>
<dbReference type="EMBL" id="CAKXAJ010016287">
    <property type="protein sequence ID" value="CAH2216669.1"/>
    <property type="molecule type" value="Genomic_DNA"/>
</dbReference>
<feature type="non-terminal residue" evidence="2">
    <location>
        <position position="1"/>
    </location>
</feature>
<dbReference type="OrthoDB" id="299997at2759"/>
<comment type="caution">
    <text evidence="2">The sequence shown here is derived from an EMBL/GenBank/DDBJ whole genome shotgun (WGS) entry which is preliminary data.</text>
</comment>
<feature type="compositionally biased region" description="Basic and acidic residues" evidence="1">
    <location>
        <begin position="77"/>
        <end position="92"/>
    </location>
</feature>
<sequence>KFRTINEGSEVAVVGRIAENVNEITPQVLGLRSDGDGGRKLYEINPKVPVTREKNDYLPLERLWAYLTIKQLLDKSDAGDDSLSDGKSDSPEQKALSIALQV</sequence>
<dbReference type="AlphaFoldDB" id="A0A8S4QPY5"/>